<dbReference type="AlphaFoldDB" id="A0A2K3MGJ4"/>
<evidence type="ECO:0000313" key="2">
    <source>
        <dbReference type="Proteomes" id="UP000236291"/>
    </source>
</evidence>
<accession>A0A2K3MGJ4</accession>
<sequence>MVHKLNPKGLVLSKFYLPSQLIMFSMYLDRSSGRTIGVGCESQGLYYLSLTSNTCSAIDSPLTIHAQLGHPGKHTRSHFPDRVNKRASSPFALVHSDVWGPS</sequence>
<evidence type="ECO:0000313" key="1">
    <source>
        <dbReference type="EMBL" id="PNX89908.1"/>
    </source>
</evidence>
<name>A0A2K3MGJ4_TRIPR</name>
<organism evidence="1 2">
    <name type="scientific">Trifolium pratense</name>
    <name type="common">Red clover</name>
    <dbReference type="NCBI Taxonomy" id="57577"/>
    <lineage>
        <taxon>Eukaryota</taxon>
        <taxon>Viridiplantae</taxon>
        <taxon>Streptophyta</taxon>
        <taxon>Embryophyta</taxon>
        <taxon>Tracheophyta</taxon>
        <taxon>Spermatophyta</taxon>
        <taxon>Magnoliopsida</taxon>
        <taxon>eudicotyledons</taxon>
        <taxon>Gunneridae</taxon>
        <taxon>Pentapetalae</taxon>
        <taxon>rosids</taxon>
        <taxon>fabids</taxon>
        <taxon>Fabales</taxon>
        <taxon>Fabaceae</taxon>
        <taxon>Papilionoideae</taxon>
        <taxon>50 kb inversion clade</taxon>
        <taxon>NPAAA clade</taxon>
        <taxon>Hologalegina</taxon>
        <taxon>IRL clade</taxon>
        <taxon>Trifolieae</taxon>
        <taxon>Trifolium</taxon>
    </lineage>
</organism>
<comment type="caution">
    <text evidence="1">The sequence shown here is derived from an EMBL/GenBank/DDBJ whole genome shotgun (WGS) entry which is preliminary data.</text>
</comment>
<gene>
    <name evidence="1" type="ORF">L195_g046031</name>
</gene>
<dbReference type="EMBL" id="ASHM01061242">
    <property type="protein sequence ID" value="PNX89908.1"/>
    <property type="molecule type" value="Genomic_DNA"/>
</dbReference>
<proteinExistence type="predicted"/>
<reference evidence="1 2" key="2">
    <citation type="journal article" date="2017" name="Front. Plant Sci.">
        <title>Gene Classification and Mining of Molecular Markers Useful in Red Clover (Trifolium pratense) Breeding.</title>
        <authorList>
            <person name="Istvanek J."/>
            <person name="Dluhosova J."/>
            <person name="Dluhos P."/>
            <person name="Patkova L."/>
            <person name="Nedelnik J."/>
            <person name="Repkova J."/>
        </authorList>
    </citation>
    <scope>NUCLEOTIDE SEQUENCE [LARGE SCALE GENOMIC DNA]</scope>
    <source>
        <strain evidence="2">cv. Tatra</strain>
        <tissue evidence="1">Young leaves</tissue>
    </source>
</reference>
<protein>
    <submittedName>
        <fullName evidence="1">Uncharacterized protein</fullName>
    </submittedName>
</protein>
<reference evidence="1 2" key="1">
    <citation type="journal article" date="2014" name="Am. J. Bot.">
        <title>Genome assembly and annotation for red clover (Trifolium pratense; Fabaceae).</title>
        <authorList>
            <person name="Istvanek J."/>
            <person name="Jaros M."/>
            <person name="Krenek A."/>
            <person name="Repkova J."/>
        </authorList>
    </citation>
    <scope>NUCLEOTIDE SEQUENCE [LARGE SCALE GENOMIC DNA]</scope>
    <source>
        <strain evidence="2">cv. Tatra</strain>
        <tissue evidence="1">Young leaves</tissue>
    </source>
</reference>
<feature type="non-terminal residue" evidence="1">
    <location>
        <position position="102"/>
    </location>
</feature>
<dbReference type="Proteomes" id="UP000236291">
    <property type="component" value="Unassembled WGS sequence"/>
</dbReference>